<dbReference type="InterPro" id="IPR008754">
    <property type="entry name" value="Peptidase_M43"/>
</dbReference>
<keyword evidence="14" id="KW-1185">Reference proteome</keyword>
<evidence type="ECO:0000313" key="14">
    <source>
        <dbReference type="Proteomes" id="UP000321621"/>
    </source>
</evidence>
<keyword evidence="7 11" id="KW-0482">Metalloprotease</keyword>
<feature type="signal peptide" evidence="9">
    <location>
        <begin position="1"/>
        <end position="21"/>
    </location>
</feature>
<dbReference type="EMBL" id="VNWK01000033">
    <property type="protein sequence ID" value="TXJ92221.1"/>
    <property type="molecule type" value="Genomic_DNA"/>
</dbReference>
<keyword evidence="8" id="KW-1015">Disulfide bond</keyword>
<dbReference type="GO" id="GO:0008237">
    <property type="term" value="F:metallopeptidase activity"/>
    <property type="evidence" value="ECO:0007669"/>
    <property type="project" value="UniProtKB-KW"/>
</dbReference>
<comment type="caution">
    <text evidence="11">The sequence shown here is derived from an EMBL/GenBank/DDBJ whole genome shotgun (WGS) entry which is preliminary data.</text>
</comment>
<evidence type="ECO:0000256" key="4">
    <source>
        <dbReference type="ARBA" id="ARBA00022729"/>
    </source>
</evidence>
<dbReference type="EMBL" id="QXFI01000033">
    <property type="protein sequence ID" value="RIV43022.1"/>
    <property type="molecule type" value="Genomic_DNA"/>
</dbReference>
<evidence type="ECO:0000256" key="6">
    <source>
        <dbReference type="ARBA" id="ARBA00022833"/>
    </source>
</evidence>
<evidence type="ECO:0000256" key="8">
    <source>
        <dbReference type="ARBA" id="ARBA00023157"/>
    </source>
</evidence>
<feature type="chain" id="PRO_5017423406" evidence="9">
    <location>
        <begin position="22"/>
        <end position="312"/>
    </location>
</feature>
<dbReference type="SUPFAM" id="SSF55486">
    <property type="entry name" value="Metalloproteases ('zincins'), catalytic domain"/>
    <property type="match status" value="1"/>
</dbReference>
<dbReference type="OrthoDB" id="6278496at2"/>
<evidence type="ECO:0000313" key="13">
    <source>
        <dbReference type="Proteomes" id="UP000266691"/>
    </source>
</evidence>
<keyword evidence="4 9" id="KW-0732">Signal</keyword>
<dbReference type="PROSITE" id="PS51257">
    <property type="entry name" value="PROKAR_LIPOPROTEIN"/>
    <property type="match status" value="1"/>
</dbReference>
<keyword evidence="6" id="KW-0862">Zinc</keyword>
<feature type="domain" description="Peptidase M43 pregnancy-associated plasma-A" evidence="10">
    <location>
        <begin position="139"/>
        <end position="295"/>
    </location>
</feature>
<dbReference type="PANTHER" id="PTHR47466">
    <property type="match status" value="1"/>
</dbReference>
<evidence type="ECO:0000256" key="1">
    <source>
        <dbReference type="ARBA" id="ARBA00008721"/>
    </source>
</evidence>
<keyword evidence="5" id="KW-0378">Hydrolase</keyword>
<dbReference type="GO" id="GO:0006508">
    <property type="term" value="P:proteolysis"/>
    <property type="evidence" value="ECO:0007669"/>
    <property type="project" value="UniProtKB-KW"/>
</dbReference>
<evidence type="ECO:0000259" key="10">
    <source>
        <dbReference type="Pfam" id="PF05572"/>
    </source>
</evidence>
<evidence type="ECO:0000313" key="11">
    <source>
        <dbReference type="EMBL" id="RIV43022.1"/>
    </source>
</evidence>
<dbReference type="AlphaFoldDB" id="A0A3A1NH12"/>
<dbReference type="Pfam" id="PF05572">
    <property type="entry name" value="Peptidase_M43"/>
    <property type="match status" value="1"/>
</dbReference>
<organism evidence="11 13">
    <name type="scientific">Flagellimonas pelagia</name>
    <dbReference type="NCBI Taxonomy" id="2306998"/>
    <lineage>
        <taxon>Bacteria</taxon>
        <taxon>Pseudomonadati</taxon>
        <taxon>Bacteroidota</taxon>
        <taxon>Flavobacteriia</taxon>
        <taxon>Flavobacteriales</taxon>
        <taxon>Flavobacteriaceae</taxon>
        <taxon>Flagellimonas</taxon>
    </lineage>
</organism>
<accession>A0A3A1NH12</accession>
<dbReference type="Gene3D" id="3.40.390.10">
    <property type="entry name" value="Collagenase (Catalytic Domain)"/>
    <property type="match status" value="1"/>
</dbReference>
<evidence type="ECO:0000256" key="3">
    <source>
        <dbReference type="ARBA" id="ARBA00022723"/>
    </source>
</evidence>
<evidence type="ECO:0000256" key="5">
    <source>
        <dbReference type="ARBA" id="ARBA00022801"/>
    </source>
</evidence>
<evidence type="ECO:0000256" key="2">
    <source>
        <dbReference type="ARBA" id="ARBA00022670"/>
    </source>
</evidence>
<reference evidence="12 14" key="2">
    <citation type="submission" date="2019-07" db="EMBL/GenBank/DDBJ databases">
        <title>Draft genome of two Muricauda strains isolated from deep sea.</title>
        <authorList>
            <person name="Sun C."/>
        </authorList>
    </citation>
    <scope>NUCLEOTIDE SEQUENCE [LARGE SCALE GENOMIC DNA]</scope>
    <source>
        <strain evidence="12 14">72</strain>
    </source>
</reference>
<dbReference type="GO" id="GO:0046872">
    <property type="term" value="F:metal ion binding"/>
    <property type="evidence" value="ECO:0007669"/>
    <property type="project" value="UniProtKB-KW"/>
</dbReference>
<proteinExistence type="inferred from homology"/>
<reference evidence="11 13" key="1">
    <citation type="submission" date="2018-08" db="EMBL/GenBank/DDBJ databases">
        <title>Proposal of Muricauda 72 sp.nov. and Muricauda NH166 sp.nov., isolated from seawater.</title>
        <authorList>
            <person name="Cheng H."/>
            <person name="Wu Y.-H."/>
            <person name="Guo L.-L."/>
            <person name="Xu X.-W."/>
        </authorList>
    </citation>
    <scope>NUCLEOTIDE SEQUENCE [LARGE SCALE GENOMIC DNA]</scope>
    <source>
        <strain evidence="11 13">72</strain>
    </source>
</reference>
<comment type="similarity">
    <text evidence="1">Belongs to the peptidase M43B family.</text>
</comment>
<gene>
    <name evidence="11" type="ORF">D2V05_15565</name>
    <name evidence="12" type="ORF">FQ017_15430</name>
</gene>
<dbReference type="RefSeq" id="WP_119648496.1">
    <property type="nucleotide sequence ID" value="NZ_QXFI01000033.1"/>
</dbReference>
<dbReference type="Proteomes" id="UP000321621">
    <property type="component" value="Unassembled WGS sequence"/>
</dbReference>
<keyword evidence="3" id="KW-0479">Metal-binding</keyword>
<keyword evidence="2 11" id="KW-0645">Protease</keyword>
<dbReference type="CDD" id="cd04275">
    <property type="entry name" value="ZnMc_pappalysin_like"/>
    <property type="match status" value="1"/>
</dbReference>
<evidence type="ECO:0000313" key="12">
    <source>
        <dbReference type="EMBL" id="TXJ92221.1"/>
    </source>
</evidence>
<name>A0A3A1NH12_9FLAO</name>
<evidence type="ECO:0000256" key="7">
    <source>
        <dbReference type="ARBA" id="ARBA00023049"/>
    </source>
</evidence>
<dbReference type="Proteomes" id="UP000266691">
    <property type="component" value="Unassembled WGS sequence"/>
</dbReference>
<sequence length="312" mass="35017">MKRLFATTFLLLLLSACSSDSEDFNGDETQYQTIYRIPVVVHIVHNGEAVGSGANISYAQIQSQIEVLNEDFRRRIGSNGFNENEAGADTLIEFFLATEDPNGSALEEPGIDRVDGGRSEWPKGFLRNPIETSLKPFTIWDPEKYFNIWTVNFGGFASRDLLGYAQFPDESGLPGLNVDNGPDNTDGIVIGYKYFGSSEKGNFPDMIAPYDLGRTTTHEVGHWLGLRHIWGDGDCTYDDYCLDTPLSAEPSYGCPVDKITCTELEMIENYMDYTDDGCMNVFTLDQMDRMHTVLETCPRRKELVVLAQEPLY</sequence>
<evidence type="ECO:0000256" key="9">
    <source>
        <dbReference type="SAM" id="SignalP"/>
    </source>
</evidence>
<dbReference type="PANTHER" id="PTHR47466:SF1">
    <property type="entry name" value="METALLOPROTEASE MEP1 (AFU_ORTHOLOGUE AFUA_1G07730)-RELATED"/>
    <property type="match status" value="1"/>
</dbReference>
<protein>
    <submittedName>
        <fullName evidence="11">Zinc metalloprotease</fullName>
    </submittedName>
</protein>
<dbReference type="InterPro" id="IPR024079">
    <property type="entry name" value="MetalloPept_cat_dom_sf"/>
</dbReference>